<dbReference type="AlphaFoldDB" id="A0A813R100"/>
<sequence>MSNESGDKRLSQIDKSFQVFHNRQSGSFVAFSRREITTIIYRSLSMSVPLLGMTRDGYFNIARGEEKSEEEIFPTKNHPVRFVFISPSIVFARLSLEYFLSNLS</sequence>
<evidence type="ECO:0000313" key="1">
    <source>
        <dbReference type="EMBL" id="CAF0775407.1"/>
    </source>
</evidence>
<protein>
    <submittedName>
        <fullName evidence="1">Uncharacterized protein</fullName>
    </submittedName>
</protein>
<accession>A0A813R100</accession>
<name>A0A813R100_ADIRI</name>
<proteinExistence type="predicted"/>
<reference evidence="1" key="1">
    <citation type="submission" date="2021-02" db="EMBL/GenBank/DDBJ databases">
        <authorList>
            <person name="Nowell W R."/>
        </authorList>
    </citation>
    <scope>NUCLEOTIDE SEQUENCE</scope>
</reference>
<dbReference type="Proteomes" id="UP000663852">
    <property type="component" value="Unassembled WGS sequence"/>
</dbReference>
<dbReference type="EMBL" id="CAJNOJ010000009">
    <property type="protein sequence ID" value="CAF0775407.1"/>
    <property type="molecule type" value="Genomic_DNA"/>
</dbReference>
<gene>
    <name evidence="1" type="ORF">EDS130_LOCUS3546</name>
</gene>
<evidence type="ECO:0000313" key="2">
    <source>
        <dbReference type="Proteomes" id="UP000663852"/>
    </source>
</evidence>
<comment type="caution">
    <text evidence="1">The sequence shown here is derived from an EMBL/GenBank/DDBJ whole genome shotgun (WGS) entry which is preliminary data.</text>
</comment>
<organism evidence="1 2">
    <name type="scientific">Adineta ricciae</name>
    <name type="common">Rotifer</name>
    <dbReference type="NCBI Taxonomy" id="249248"/>
    <lineage>
        <taxon>Eukaryota</taxon>
        <taxon>Metazoa</taxon>
        <taxon>Spiralia</taxon>
        <taxon>Gnathifera</taxon>
        <taxon>Rotifera</taxon>
        <taxon>Eurotatoria</taxon>
        <taxon>Bdelloidea</taxon>
        <taxon>Adinetida</taxon>
        <taxon>Adinetidae</taxon>
        <taxon>Adineta</taxon>
    </lineage>
</organism>